<evidence type="ECO:0000313" key="5">
    <source>
        <dbReference type="EMBL" id="JAC63837.1"/>
    </source>
</evidence>
<dbReference type="InterPro" id="IPR002108">
    <property type="entry name" value="ADF-H"/>
</dbReference>
<dbReference type="InterPro" id="IPR029006">
    <property type="entry name" value="ADF-H/Gelsolin-like_dom_sf"/>
</dbReference>
<dbReference type="AlphaFoldDB" id="A0A061QT35"/>
<dbReference type="Pfam" id="PF00241">
    <property type="entry name" value="Cofilin_ADF"/>
    <property type="match status" value="1"/>
</dbReference>
<dbReference type="Gene3D" id="3.40.20.10">
    <property type="entry name" value="Severin"/>
    <property type="match status" value="1"/>
</dbReference>
<dbReference type="PROSITE" id="PS51263">
    <property type="entry name" value="ADF_H"/>
    <property type="match status" value="1"/>
</dbReference>
<dbReference type="CDD" id="cd11286">
    <property type="entry name" value="ADF_cofilin_like"/>
    <property type="match status" value="1"/>
</dbReference>
<feature type="region of interest" description="Disordered" evidence="3">
    <location>
        <begin position="72"/>
        <end position="144"/>
    </location>
</feature>
<evidence type="ECO:0000259" key="4">
    <source>
        <dbReference type="PROSITE" id="PS51263"/>
    </source>
</evidence>
<evidence type="ECO:0000256" key="1">
    <source>
        <dbReference type="ARBA" id="ARBA00006844"/>
    </source>
</evidence>
<name>A0A061QT35_9CHLO</name>
<feature type="compositionally biased region" description="Polar residues" evidence="3">
    <location>
        <begin position="82"/>
        <end position="113"/>
    </location>
</feature>
<dbReference type="GO" id="GO:0030042">
    <property type="term" value="P:actin filament depolymerization"/>
    <property type="evidence" value="ECO:0007669"/>
    <property type="project" value="InterPro"/>
</dbReference>
<dbReference type="EMBL" id="GBEZ01023027">
    <property type="protein sequence ID" value="JAC63837.1"/>
    <property type="molecule type" value="Transcribed_RNA"/>
</dbReference>
<proteinExistence type="inferred from homology"/>
<dbReference type="GO" id="GO:0003779">
    <property type="term" value="F:actin binding"/>
    <property type="evidence" value="ECO:0007669"/>
    <property type="project" value="UniProtKB-KW"/>
</dbReference>
<feature type="domain" description="ADF-H" evidence="4">
    <location>
        <begin position="149"/>
        <end position="277"/>
    </location>
</feature>
<gene>
    <name evidence="5" type="primary">CFL</name>
    <name evidence="5" type="ORF">TSPGSL018_19643</name>
</gene>
<dbReference type="PANTHER" id="PTHR11913">
    <property type="entry name" value="COFILIN-RELATED"/>
    <property type="match status" value="1"/>
</dbReference>
<evidence type="ECO:0000256" key="2">
    <source>
        <dbReference type="ARBA" id="ARBA00023203"/>
    </source>
</evidence>
<organism evidence="5">
    <name type="scientific">Tetraselmis sp. GSL018</name>
    <dbReference type="NCBI Taxonomy" id="582737"/>
    <lineage>
        <taxon>Eukaryota</taxon>
        <taxon>Viridiplantae</taxon>
        <taxon>Chlorophyta</taxon>
        <taxon>core chlorophytes</taxon>
        <taxon>Chlorodendrophyceae</taxon>
        <taxon>Chlorodendrales</taxon>
        <taxon>Chlorodendraceae</taxon>
        <taxon>Tetraselmis</taxon>
    </lineage>
</organism>
<dbReference type="InterPro" id="IPR017904">
    <property type="entry name" value="ADF/Cofilin"/>
</dbReference>
<feature type="compositionally biased region" description="Basic and acidic residues" evidence="3">
    <location>
        <begin position="114"/>
        <end position="136"/>
    </location>
</feature>
<keyword evidence="2" id="KW-0009">Actin-binding</keyword>
<dbReference type="SUPFAM" id="SSF55753">
    <property type="entry name" value="Actin depolymerizing proteins"/>
    <property type="match status" value="1"/>
</dbReference>
<protein>
    <submittedName>
        <fullName evidence="5">Cofilin</fullName>
    </submittedName>
</protein>
<sequence>MSGTEVLQTCKQALDLGLISQQDYDQVKENWKRAQSLKASFDAGLMDDTEYAQVKLDFLASVGLSLAKHCKGKEATEPKVAGSTTPNVSKPNTRAPVRTNQPEVPRRTSSQPDTKSEPAKDRVHASNGGRRSESRFHTGNNLPGKSMSGYSIDSGAVDAFNLMKTKSAFPWLIWKIQGDQVVVEALGSGGYDSFLESLPESECRYAAYDYSLTSTEGRKMNKIVFILWTPDSASIKNKMMYSSTKGFFKGQLDGVSCSMQADDASDLTEKNMHSCVVAYMTRK</sequence>
<comment type="similarity">
    <text evidence="1">Belongs to the actin-binding proteins ADF family.</text>
</comment>
<evidence type="ECO:0000256" key="3">
    <source>
        <dbReference type="SAM" id="MobiDB-lite"/>
    </source>
</evidence>
<accession>A0A061QT35</accession>
<reference evidence="5" key="1">
    <citation type="submission" date="2014-05" db="EMBL/GenBank/DDBJ databases">
        <title>The transcriptome of the halophilic microalga Tetraselmis sp. GSL018 isolated from the Great Salt Lake, Utah.</title>
        <authorList>
            <person name="Jinkerson R.E."/>
            <person name="D'Adamo S."/>
            <person name="Posewitz M.C."/>
        </authorList>
    </citation>
    <scope>NUCLEOTIDE SEQUENCE</scope>
    <source>
        <strain evidence="5">GSL018</strain>
    </source>
</reference>
<dbReference type="GO" id="GO:0015629">
    <property type="term" value="C:actin cytoskeleton"/>
    <property type="evidence" value="ECO:0007669"/>
    <property type="project" value="InterPro"/>
</dbReference>
<dbReference type="SMART" id="SM00102">
    <property type="entry name" value="ADF"/>
    <property type="match status" value="1"/>
</dbReference>